<dbReference type="Proteomes" id="UP000824201">
    <property type="component" value="Unassembled WGS sequence"/>
</dbReference>
<organism evidence="10 11">
    <name type="scientific">Candidatus Fimimorpha faecalis</name>
    <dbReference type="NCBI Taxonomy" id="2840824"/>
    <lineage>
        <taxon>Bacteria</taxon>
        <taxon>Bacillati</taxon>
        <taxon>Bacillota</taxon>
        <taxon>Clostridia</taxon>
        <taxon>Eubacteriales</taxon>
        <taxon>Candidatus Fimimorpha</taxon>
    </lineage>
</organism>
<evidence type="ECO:0000313" key="10">
    <source>
        <dbReference type="EMBL" id="HIR88608.1"/>
    </source>
</evidence>
<accession>A0A9D1EET9</accession>
<evidence type="ECO:0000256" key="6">
    <source>
        <dbReference type="ARBA" id="ARBA00022692"/>
    </source>
</evidence>
<dbReference type="HAMAP" id="MF_00024">
    <property type="entry name" value="CobD_CbiB"/>
    <property type="match status" value="1"/>
</dbReference>
<dbReference type="EMBL" id="DVHN01000072">
    <property type="protein sequence ID" value="HIR88608.1"/>
    <property type="molecule type" value="Genomic_DNA"/>
</dbReference>
<dbReference type="Pfam" id="PF03186">
    <property type="entry name" value="CobD_Cbib"/>
    <property type="match status" value="1"/>
</dbReference>
<comment type="caution">
    <text evidence="10">The sequence shown here is derived from an EMBL/GenBank/DDBJ whole genome shotgun (WGS) entry which is preliminary data.</text>
</comment>
<sequence>MNGIIGIGIGFFLDLLLGDPYWMPHPIRWIGRYIGWLDKKLRTKTEKQKIMGVGFIVLVLLPVAGISAGIVLLCKNEWIATGIIAIMSYQILAARCLQVESMKVYNALEEGEVEKARAAVSMIVGRDTSVLDRTGITRAAVETVAENTSDGVIAPLFYLLIGGPILGFVYKAINTMDSMVGYKNETYLHFGWAAAKLDDIVNWIPSRLSALLMIVSAYLLQMNGRNAWKIWRRDRRKHASPNSAQTESVCSGALGVELAGDAVYFGKKVKKPIIGDALRDIEPKDIRRANWLMYGSEILLLILGIGIRVLLLKIAGV</sequence>
<evidence type="ECO:0000256" key="5">
    <source>
        <dbReference type="ARBA" id="ARBA00022573"/>
    </source>
</evidence>
<evidence type="ECO:0000256" key="4">
    <source>
        <dbReference type="ARBA" id="ARBA00022475"/>
    </source>
</evidence>
<keyword evidence="4 9" id="KW-1003">Cell membrane</keyword>
<comment type="subcellular location">
    <subcellularLocation>
        <location evidence="1 9">Cell membrane</location>
        <topology evidence="1 9">Multi-pass membrane protein</topology>
    </subcellularLocation>
</comment>
<evidence type="ECO:0000256" key="7">
    <source>
        <dbReference type="ARBA" id="ARBA00022989"/>
    </source>
</evidence>
<dbReference type="NCBIfam" id="TIGR00380">
    <property type="entry name" value="cobal_cbiB"/>
    <property type="match status" value="1"/>
</dbReference>
<dbReference type="InterPro" id="IPR004485">
    <property type="entry name" value="Cobalamin_biosynth_CobD/CbiB"/>
</dbReference>
<dbReference type="GO" id="GO:0015420">
    <property type="term" value="F:ABC-type vitamin B12 transporter activity"/>
    <property type="evidence" value="ECO:0007669"/>
    <property type="project" value="UniProtKB-UniRule"/>
</dbReference>
<evidence type="ECO:0000256" key="3">
    <source>
        <dbReference type="ARBA" id="ARBA00006263"/>
    </source>
</evidence>
<dbReference type="GO" id="GO:0005886">
    <property type="term" value="C:plasma membrane"/>
    <property type="evidence" value="ECO:0007669"/>
    <property type="project" value="UniProtKB-SubCell"/>
</dbReference>
<evidence type="ECO:0000256" key="2">
    <source>
        <dbReference type="ARBA" id="ARBA00004953"/>
    </source>
</evidence>
<proteinExistence type="inferred from homology"/>
<protein>
    <recommendedName>
        <fullName evidence="9">Cobalamin biosynthesis protein CobD</fullName>
    </recommendedName>
</protein>
<keyword evidence="6 9" id="KW-0812">Transmembrane</keyword>
<dbReference type="PANTHER" id="PTHR34308">
    <property type="entry name" value="COBALAMIN BIOSYNTHESIS PROTEIN CBIB"/>
    <property type="match status" value="1"/>
</dbReference>
<dbReference type="GO" id="GO:0048472">
    <property type="term" value="F:threonine-phosphate decarboxylase activity"/>
    <property type="evidence" value="ECO:0007669"/>
    <property type="project" value="InterPro"/>
</dbReference>
<feature type="transmembrane region" description="Helical" evidence="9">
    <location>
        <begin position="200"/>
        <end position="220"/>
    </location>
</feature>
<dbReference type="AlphaFoldDB" id="A0A9D1EET9"/>
<evidence type="ECO:0000256" key="1">
    <source>
        <dbReference type="ARBA" id="ARBA00004651"/>
    </source>
</evidence>
<dbReference type="GO" id="GO:0009236">
    <property type="term" value="P:cobalamin biosynthetic process"/>
    <property type="evidence" value="ECO:0007669"/>
    <property type="project" value="UniProtKB-UniRule"/>
</dbReference>
<keyword evidence="7 9" id="KW-1133">Transmembrane helix</keyword>
<comment type="function">
    <text evidence="9">Converts cobyric acid to cobinamide by the addition of aminopropanol on the F carboxylic group.</text>
</comment>
<comment type="similarity">
    <text evidence="3 9">Belongs to the CobD/CbiB family.</text>
</comment>
<dbReference type="PANTHER" id="PTHR34308:SF1">
    <property type="entry name" value="COBALAMIN BIOSYNTHESIS PROTEIN CBIB"/>
    <property type="match status" value="1"/>
</dbReference>
<feature type="transmembrane region" description="Helical" evidence="9">
    <location>
        <begin position="156"/>
        <end position="173"/>
    </location>
</feature>
<feature type="transmembrane region" description="Helical" evidence="9">
    <location>
        <begin position="78"/>
        <end position="97"/>
    </location>
</feature>
<feature type="transmembrane region" description="Helical" evidence="9">
    <location>
        <begin position="50"/>
        <end position="72"/>
    </location>
</feature>
<keyword evidence="8 9" id="KW-0472">Membrane</keyword>
<gene>
    <name evidence="9 10" type="primary">cobD</name>
    <name evidence="10" type="ORF">IAC96_06605</name>
</gene>
<keyword evidence="5 9" id="KW-0169">Cobalamin biosynthesis</keyword>
<evidence type="ECO:0000256" key="9">
    <source>
        <dbReference type="HAMAP-Rule" id="MF_00024"/>
    </source>
</evidence>
<reference evidence="10" key="2">
    <citation type="journal article" date="2021" name="PeerJ">
        <title>Extensive microbial diversity within the chicken gut microbiome revealed by metagenomics and culture.</title>
        <authorList>
            <person name="Gilroy R."/>
            <person name="Ravi A."/>
            <person name="Getino M."/>
            <person name="Pursley I."/>
            <person name="Horton D.L."/>
            <person name="Alikhan N.F."/>
            <person name="Baker D."/>
            <person name="Gharbi K."/>
            <person name="Hall N."/>
            <person name="Watson M."/>
            <person name="Adriaenssens E.M."/>
            <person name="Foster-Nyarko E."/>
            <person name="Jarju S."/>
            <person name="Secka A."/>
            <person name="Antonio M."/>
            <person name="Oren A."/>
            <person name="Chaudhuri R.R."/>
            <person name="La Ragione R."/>
            <person name="Hildebrand F."/>
            <person name="Pallen M.J."/>
        </authorList>
    </citation>
    <scope>NUCLEOTIDE SEQUENCE</scope>
    <source>
        <strain evidence="10">ChiW13-3771</strain>
    </source>
</reference>
<evidence type="ECO:0000313" key="11">
    <source>
        <dbReference type="Proteomes" id="UP000824201"/>
    </source>
</evidence>
<evidence type="ECO:0000256" key="8">
    <source>
        <dbReference type="ARBA" id="ARBA00023136"/>
    </source>
</evidence>
<reference evidence="10" key="1">
    <citation type="submission" date="2020-10" db="EMBL/GenBank/DDBJ databases">
        <authorList>
            <person name="Gilroy R."/>
        </authorList>
    </citation>
    <scope>NUCLEOTIDE SEQUENCE</scope>
    <source>
        <strain evidence="10">ChiW13-3771</strain>
    </source>
</reference>
<comment type="pathway">
    <text evidence="2 9">Cofactor biosynthesis; adenosylcobalamin biosynthesis.</text>
</comment>
<name>A0A9D1EET9_9FIRM</name>
<feature type="transmembrane region" description="Helical" evidence="9">
    <location>
        <begin position="291"/>
        <end position="311"/>
    </location>
</feature>